<reference evidence="1" key="1">
    <citation type="submission" date="2022-07" db="EMBL/GenBank/DDBJ databases">
        <title>Genome Sequence of Lecanicillium saksenae.</title>
        <authorList>
            <person name="Buettner E."/>
        </authorList>
    </citation>
    <scope>NUCLEOTIDE SEQUENCE</scope>
    <source>
        <strain evidence="1">VT-O1</strain>
    </source>
</reference>
<evidence type="ECO:0000313" key="1">
    <source>
        <dbReference type="EMBL" id="KAJ3498200.1"/>
    </source>
</evidence>
<gene>
    <name evidence="1" type="ORF">NLG97_g1310</name>
</gene>
<name>A0ACC1R5D2_9HYPO</name>
<dbReference type="EMBL" id="JANAKD010000064">
    <property type="protein sequence ID" value="KAJ3498200.1"/>
    <property type="molecule type" value="Genomic_DNA"/>
</dbReference>
<evidence type="ECO:0000313" key="2">
    <source>
        <dbReference type="Proteomes" id="UP001148737"/>
    </source>
</evidence>
<comment type="caution">
    <text evidence="1">The sequence shown here is derived from an EMBL/GenBank/DDBJ whole genome shotgun (WGS) entry which is preliminary data.</text>
</comment>
<sequence>MLRTAILNFPLKAIRWFREDIYKNSPEKRMEAEAAIKKFYDTNKADLERRGVAEAVVKGAKHNDPRNPDPKGDHWTVEMIKENGDFVTKRHVYPDDES</sequence>
<protein>
    <submittedName>
        <fullName evidence="1">Uncharacterized protein</fullName>
    </submittedName>
</protein>
<accession>A0ACC1R5D2</accession>
<dbReference type="Proteomes" id="UP001148737">
    <property type="component" value="Unassembled WGS sequence"/>
</dbReference>
<organism evidence="1 2">
    <name type="scientific">Lecanicillium saksenae</name>
    <dbReference type="NCBI Taxonomy" id="468837"/>
    <lineage>
        <taxon>Eukaryota</taxon>
        <taxon>Fungi</taxon>
        <taxon>Dikarya</taxon>
        <taxon>Ascomycota</taxon>
        <taxon>Pezizomycotina</taxon>
        <taxon>Sordariomycetes</taxon>
        <taxon>Hypocreomycetidae</taxon>
        <taxon>Hypocreales</taxon>
        <taxon>Cordycipitaceae</taxon>
        <taxon>Lecanicillium</taxon>
    </lineage>
</organism>
<proteinExistence type="predicted"/>
<keyword evidence="2" id="KW-1185">Reference proteome</keyword>